<comment type="caution">
    <text evidence="9">The sequence shown here is derived from an EMBL/GenBank/DDBJ whole genome shotgun (WGS) entry which is preliminary data.</text>
</comment>
<evidence type="ECO:0000259" key="8">
    <source>
        <dbReference type="Pfam" id="PF10502"/>
    </source>
</evidence>
<dbReference type="CDD" id="cd06530">
    <property type="entry name" value="S26_SPase_I"/>
    <property type="match status" value="2"/>
</dbReference>
<evidence type="ECO:0000256" key="7">
    <source>
        <dbReference type="RuleBase" id="RU362042"/>
    </source>
</evidence>
<evidence type="ECO:0000256" key="1">
    <source>
        <dbReference type="ARBA" id="ARBA00000677"/>
    </source>
</evidence>
<keyword evidence="10" id="KW-1185">Reference proteome</keyword>
<dbReference type="SUPFAM" id="SSF51306">
    <property type="entry name" value="LexA/Signal peptidase"/>
    <property type="match status" value="1"/>
</dbReference>
<dbReference type="GO" id="GO:0004252">
    <property type="term" value="F:serine-type endopeptidase activity"/>
    <property type="evidence" value="ECO:0007669"/>
    <property type="project" value="InterPro"/>
</dbReference>
<name>A0A3D8L954_9BACT</name>
<dbReference type="NCBIfam" id="TIGR02227">
    <property type="entry name" value="sigpep_I_bact"/>
    <property type="match status" value="2"/>
</dbReference>
<evidence type="ECO:0000256" key="3">
    <source>
        <dbReference type="ARBA" id="ARBA00013208"/>
    </source>
</evidence>
<dbReference type="PANTHER" id="PTHR43390">
    <property type="entry name" value="SIGNAL PEPTIDASE I"/>
    <property type="match status" value="1"/>
</dbReference>
<evidence type="ECO:0000256" key="6">
    <source>
        <dbReference type="PIRSR" id="PIRSR600223-1"/>
    </source>
</evidence>
<comment type="subcellular location">
    <subcellularLocation>
        <location evidence="7">Membrane</location>
        <topology evidence="7">Single-pass type II membrane protein</topology>
    </subcellularLocation>
</comment>
<proteinExistence type="inferred from homology"/>
<dbReference type="InterPro" id="IPR019533">
    <property type="entry name" value="Peptidase_S26"/>
</dbReference>
<evidence type="ECO:0000313" key="9">
    <source>
        <dbReference type="EMBL" id="RDV13940.1"/>
    </source>
</evidence>
<evidence type="ECO:0000256" key="5">
    <source>
        <dbReference type="ARBA" id="ARBA00022801"/>
    </source>
</evidence>
<evidence type="ECO:0000256" key="2">
    <source>
        <dbReference type="ARBA" id="ARBA00009370"/>
    </source>
</evidence>
<accession>A0A3D8L954</accession>
<feature type="active site" evidence="6">
    <location>
        <position position="139"/>
    </location>
</feature>
<dbReference type="Proteomes" id="UP000256708">
    <property type="component" value="Unassembled WGS sequence"/>
</dbReference>
<gene>
    <name evidence="9" type="primary">lepB</name>
    <name evidence="9" type="ORF">DXT99_16685</name>
</gene>
<feature type="domain" description="Peptidase S26" evidence="8">
    <location>
        <begin position="22"/>
        <end position="171"/>
    </location>
</feature>
<comment type="catalytic activity">
    <reaction evidence="1 7">
        <text>Cleavage of hydrophobic, N-terminal signal or leader sequences from secreted and periplasmic proteins.</text>
        <dbReference type="EC" id="3.4.21.89"/>
    </reaction>
</comment>
<dbReference type="PANTHER" id="PTHR43390:SF1">
    <property type="entry name" value="CHLOROPLAST PROCESSING PEPTIDASE"/>
    <property type="match status" value="1"/>
</dbReference>
<comment type="similarity">
    <text evidence="2 7">Belongs to the peptidase S26 family.</text>
</comment>
<dbReference type="OrthoDB" id="9802919at2"/>
<dbReference type="InterPro" id="IPR019758">
    <property type="entry name" value="Pept_S26A_signal_pept_1_CS"/>
</dbReference>
<evidence type="ECO:0000313" key="10">
    <source>
        <dbReference type="Proteomes" id="UP000256708"/>
    </source>
</evidence>
<dbReference type="InterPro" id="IPR036286">
    <property type="entry name" value="LexA/Signal_pep-like_sf"/>
</dbReference>
<dbReference type="Gene3D" id="2.10.109.10">
    <property type="entry name" value="Umud Fragment, subunit A"/>
    <property type="match status" value="1"/>
</dbReference>
<dbReference type="PROSITE" id="PS00761">
    <property type="entry name" value="SPASE_I_3"/>
    <property type="match status" value="1"/>
</dbReference>
<keyword evidence="7" id="KW-1133">Transmembrane helix</keyword>
<dbReference type="GO" id="GO:0006465">
    <property type="term" value="P:signal peptide processing"/>
    <property type="evidence" value="ECO:0007669"/>
    <property type="project" value="InterPro"/>
</dbReference>
<keyword evidence="7" id="KW-0645">Protease</keyword>
<dbReference type="GO" id="GO:0016020">
    <property type="term" value="C:membrane"/>
    <property type="evidence" value="ECO:0007669"/>
    <property type="project" value="UniProtKB-SubCell"/>
</dbReference>
<dbReference type="EC" id="3.4.21.89" evidence="3 7"/>
<keyword evidence="7" id="KW-0812">Transmembrane</keyword>
<dbReference type="PRINTS" id="PR00727">
    <property type="entry name" value="LEADERPTASE"/>
</dbReference>
<organism evidence="9 10">
    <name type="scientific">Pontibacter diazotrophicus</name>
    <dbReference type="NCBI Taxonomy" id="1400979"/>
    <lineage>
        <taxon>Bacteria</taxon>
        <taxon>Pseudomonadati</taxon>
        <taxon>Bacteroidota</taxon>
        <taxon>Cytophagia</taxon>
        <taxon>Cytophagales</taxon>
        <taxon>Hymenobacteraceae</taxon>
        <taxon>Pontibacter</taxon>
    </lineage>
</organism>
<evidence type="ECO:0000256" key="4">
    <source>
        <dbReference type="ARBA" id="ARBA00019232"/>
    </source>
</evidence>
<sequence>MKLTFRKKKSATTASATKSVAREWGDAIMFAVVFASIIRWATFEAYAIPTSSMEKSLLVGDYLFVSKLHYGSRTPGTPLQVPLTHQTIWGTDIPSYSDAIQLETFRLPGFSEVKNNDAVVFNYPAEKARPTDLKTYYIKRCVGVAGDSIAIRNTQVYINGKALENSGERQFAYLFETKRILNDSFFRERNITEVYRTQEGYIAFLSPEKAKQLASLDFIEKVTLQQELPGVAEPGVFPNKPALYSWNKDNFGPLYIPEKGATVAITPETLPLYKQIILTYEQHEDAKLQDGKLYIDGKEISQYTFRQNYYFMMGDNRHNSLDSRYWGFVPEDHVVGKAVFVWMSMNPEGDGLFDKVRWSRLFSAIN</sequence>
<dbReference type="GO" id="GO:0009003">
    <property type="term" value="F:signal peptidase activity"/>
    <property type="evidence" value="ECO:0007669"/>
    <property type="project" value="UniProtKB-EC"/>
</dbReference>
<dbReference type="EMBL" id="QRGR01000019">
    <property type="protein sequence ID" value="RDV13940.1"/>
    <property type="molecule type" value="Genomic_DNA"/>
</dbReference>
<reference evidence="10" key="1">
    <citation type="submission" date="2018-08" db="EMBL/GenBank/DDBJ databases">
        <authorList>
            <person name="Liu Z.-W."/>
            <person name="Du Z.-J."/>
        </authorList>
    </citation>
    <scope>NUCLEOTIDE SEQUENCE [LARGE SCALE GENOMIC DNA]</scope>
    <source>
        <strain evidence="10">H4X</strain>
    </source>
</reference>
<keyword evidence="7" id="KW-0472">Membrane</keyword>
<feature type="active site" evidence="6">
    <location>
        <position position="52"/>
    </location>
</feature>
<dbReference type="AlphaFoldDB" id="A0A3D8L954"/>
<dbReference type="Pfam" id="PF10502">
    <property type="entry name" value="Peptidase_S26"/>
    <property type="match status" value="2"/>
</dbReference>
<dbReference type="InterPro" id="IPR000223">
    <property type="entry name" value="Pept_S26A_signal_pept_1"/>
</dbReference>
<feature type="domain" description="Peptidase S26" evidence="8">
    <location>
        <begin position="304"/>
        <end position="343"/>
    </location>
</feature>
<feature type="transmembrane region" description="Helical" evidence="7">
    <location>
        <begin position="27"/>
        <end position="48"/>
    </location>
</feature>
<dbReference type="RefSeq" id="WP_115566719.1">
    <property type="nucleotide sequence ID" value="NZ_QRGR01000019.1"/>
</dbReference>
<keyword evidence="5 7" id="KW-0378">Hydrolase</keyword>
<protein>
    <recommendedName>
        <fullName evidence="4 7">Signal peptidase I</fullName>
        <ecNumber evidence="3 7">3.4.21.89</ecNumber>
    </recommendedName>
</protein>